<dbReference type="RefSeq" id="WP_103966465.1">
    <property type="nucleotide sequence ID" value="NZ_FNUX01000011.1"/>
</dbReference>
<gene>
    <name evidence="1" type="ORF">SAMN05216334_11134</name>
</gene>
<organism evidence="1 2">
    <name type="scientific">Nitrosomonas ureae</name>
    <dbReference type="NCBI Taxonomy" id="44577"/>
    <lineage>
        <taxon>Bacteria</taxon>
        <taxon>Pseudomonadati</taxon>
        <taxon>Pseudomonadota</taxon>
        <taxon>Betaproteobacteria</taxon>
        <taxon>Nitrosomonadales</taxon>
        <taxon>Nitrosomonadaceae</taxon>
        <taxon>Nitrosomonas</taxon>
    </lineage>
</organism>
<sequence>MQTVYKLNADELNNEFLESIKTLFPHKTIEVVIHEIDDVDQSPPRVGLQHAKFSPLPARLKLTHDELHDRKPDYLTLPVDEIIMPSRDERYER</sequence>
<dbReference type="OrthoDB" id="7062999at2"/>
<dbReference type="AlphaFoldDB" id="A0A1H5V7Q1"/>
<name>A0A1H5V7Q1_9PROT</name>
<evidence type="ECO:0000313" key="1">
    <source>
        <dbReference type="EMBL" id="SEF82808.1"/>
    </source>
</evidence>
<evidence type="ECO:0000313" key="2">
    <source>
        <dbReference type="Proteomes" id="UP000236753"/>
    </source>
</evidence>
<dbReference type="EMBL" id="FNUX01000011">
    <property type="protein sequence ID" value="SEF82808.1"/>
    <property type="molecule type" value="Genomic_DNA"/>
</dbReference>
<reference evidence="1 2" key="1">
    <citation type="submission" date="2016-10" db="EMBL/GenBank/DDBJ databases">
        <authorList>
            <person name="de Groot N.N."/>
        </authorList>
    </citation>
    <scope>NUCLEOTIDE SEQUENCE [LARGE SCALE GENOMIC DNA]</scope>
    <source>
        <strain evidence="1 2">Nm13</strain>
    </source>
</reference>
<dbReference type="Proteomes" id="UP000236753">
    <property type="component" value="Unassembled WGS sequence"/>
</dbReference>
<proteinExistence type="predicted"/>
<protein>
    <submittedName>
        <fullName evidence="1">Uncharacterized protein</fullName>
    </submittedName>
</protein>
<accession>A0A1H5V7Q1</accession>